<dbReference type="InterPro" id="IPR017938">
    <property type="entry name" value="Riboflavin_synthase-like_b-brl"/>
</dbReference>
<dbReference type="PANTHER" id="PTHR30157">
    <property type="entry name" value="FERRIC REDUCTASE, NADPH-DEPENDENT"/>
    <property type="match status" value="1"/>
</dbReference>
<dbReference type="Pfam" id="PF08021">
    <property type="entry name" value="FAD_binding_9"/>
    <property type="match status" value="1"/>
</dbReference>
<organism evidence="3 4">
    <name type="scientific">Sphaerotilus hippei</name>
    <dbReference type="NCBI Taxonomy" id="744406"/>
    <lineage>
        <taxon>Bacteria</taxon>
        <taxon>Pseudomonadati</taxon>
        <taxon>Pseudomonadota</taxon>
        <taxon>Betaproteobacteria</taxon>
        <taxon>Burkholderiales</taxon>
        <taxon>Sphaerotilaceae</taxon>
        <taxon>Sphaerotilus</taxon>
    </lineage>
</organism>
<dbReference type="AlphaFoldDB" id="A0A318H2P3"/>
<evidence type="ECO:0000313" key="3">
    <source>
        <dbReference type="EMBL" id="PXW97628.1"/>
    </source>
</evidence>
<dbReference type="GO" id="GO:0016491">
    <property type="term" value="F:oxidoreductase activity"/>
    <property type="evidence" value="ECO:0007669"/>
    <property type="project" value="InterPro"/>
</dbReference>
<reference evidence="3 4" key="1">
    <citation type="submission" date="2018-05" db="EMBL/GenBank/DDBJ databases">
        <title>Genomic Encyclopedia of Type Strains, Phase IV (KMG-IV): sequencing the most valuable type-strain genomes for metagenomic binning, comparative biology and taxonomic classification.</title>
        <authorList>
            <person name="Goeker M."/>
        </authorList>
    </citation>
    <scope>NUCLEOTIDE SEQUENCE [LARGE SCALE GENOMIC DNA]</scope>
    <source>
        <strain evidence="3 4">DSM 566</strain>
    </source>
</reference>
<dbReference type="EMBL" id="QJJS01000004">
    <property type="protein sequence ID" value="PXW97628.1"/>
    <property type="molecule type" value="Genomic_DNA"/>
</dbReference>
<feature type="domain" description="FAD-binding FR-type" evidence="2">
    <location>
        <begin position="28"/>
        <end position="133"/>
    </location>
</feature>
<sequence length="257" mass="28209">MNTRTEPEPLPASPPASLRRVERVRHELKRRHLVVRRVADLSPQVRRITFAGDELGDFVSASFDDHVKLMWPAPEGVEPVRRDYTPRRFDPVAGELDIEFALHGHGPAAAWAAQAAPGQTLMIGGPRGSFIIPTDFDWHLLVGDLSALPAIARRLEELPATARVLVIADVPEGDRRELASAARVQLQWVDGEAATLAAARQLTLPAGEGHVWCAGEARTMAALRHVLVEEQGVNRHAIRAAAYWKRGAAAHHAHLED</sequence>
<dbReference type="InterPro" id="IPR017927">
    <property type="entry name" value="FAD-bd_FR_type"/>
</dbReference>
<dbReference type="Gene3D" id="3.40.50.80">
    <property type="entry name" value="Nucleotide-binding domain of ferredoxin-NADP reductase (FNR) module"/>
    <property type="match status" value="1"/>
</dbReference>
<comment type="similarity">
    <text evidence="1">Belongs to the SIP oxidoreductase family.</text>
</comment>
<protein>
    <submittedName>
        <fullName evidence="3">NADPH-dependent ferric siderophore reductase</fullName>
    </submittedName>
</protein>
<gene>
    <name evidence="3" type="ORF">C7444_104231</name>
</gene>
<dbReference type="PROSITE" id="PS51384">
    <property type="entry name" value="FAD_FR"/>
    <property type="match status" value="1"/>
</dbReference>
<comment type="caution">
    <text evidence="3">The sequence shown here is derived from an EMBL/GenBank/DDBJ whole genome shotgun (WGS) entry which is preliminary data.</text>
</comment>
<accession>A0A318H2P3</accession>
<evidence type="ECO:0000313" key="4">
    <source>
        <dbReference type="Proteomes" id="UP000247811"/>
    </source>
</evidence>
<dbReference type="OrthoDB" id="9814826at2"/>
<name>A0A318H2P3_9BURK</name>
<dbReference type="Proteomes" id="UP000247811">
    <property type="component" value="Unassembled WGS sequence"/>
</dbReference>
<keyword evidence="4" id="KW-1185">Reference proteome</keyword>
<proteinExistence type="inferred from homology"/>
<dbReference type="InterPro" id="IPR039261">
    <property type="entry name" value="FNR_nucleotide-bd"/>
</dbReference>
<dbReference type="Pfam" id="PF04954">
    <property type="entry name" value="SIP"/>
    <property type="match status" value="1"/>
</dbReference>
<dbReference type="InterPro" id="IPR013113">
    <property type="entry name" value="SIP_FAD-bd"/>
</dbReference>
<dbReference type="InterPro" id="IPR039374">
    <property type="entry name" value="SIP_fam"/>
</dbReference>
<dbReference type="CDD" id="cd06193">
    <property type="entry name" value="siderophore_interacting"/>
    <property type="match status" value="1"/>
</dbReference>
<dbReference type="RefSeq" id="WP_110400009.1">
    <property type="nucleotide sequence ID" value="NZ_QJJS01000004.1"/>
</dbReference>
<dbReference type="InterPro" id="IPR007037">
    <property type="entry name" value="SIP_rossman_dom"/>
</dbReference>
<evidence type="ECO:0000256" key="1">
    <source>
        <dbReference type="ARBA" id="ARBA00035644"/>
    </source>
</evidence>
<dbReference type="Gene3D" id="2.40.30.10">
    <property type="entry name" value="Translation factors"/>
    <property type="match status" value="1"/>
</dbReference>
<evidence type="ECO:0000259" key="2">
    <source>
        <dbReference type="PROSITE" id="PS51384"/>
    </source>
</evidence>
<dbReference type="PANTHER" id="PTHR30157:SF0">
    <property type="entry name" value="NADPH-DEPENDENT FERRIC-CHELATE REDUCTASE"/>
    <property type="match status" value="1"/>
</dbReference>
<dbReference type="SUPFAM" id="SSF63380">
    <property type="entry name" value="Riboflavin synthase domain-like"/>
    <property type="match status" value="1"/>
</dbReference>